<dbReference type="GO" id="GO:0005886">
    <property type="term" value="C:plasma membrane"/>
    <property type="evidence" value="ECO:0007669"/>
    <property type="project" value="UniProtKB-SubCell"/>
</dbReference>
<name>A0A1H0HQ40_9SPHI</name>
<protein>
    <recommendedName>
        <fullName evidence="12">NADH-quinone oxidoreductase subunit A</fullName>
        <ecNumber evidence="12">7.1.1.-</ecNumber>
    </recommendedName>
    <alternativeName>
        <fullName evidence="12">NADH dehydrogenase I subunit A</fullName>
    </alternativeName>
    <alternativeName>
        <fullName evidence="12">NDH-1 subunit A</fullName>
    </alternativeName>
    <alternativeName>
        <fullName evidence="12">NUO1</fullName>
    </alternativeName>
</protein>
<evidence type="ECO:0000256" key="5">
    <source>
        <dbReference type="ARBA" id="ARBA00022692"/>
    </source>
</evidence>
<evidence type="ECO:0000256" key="2">
    <source>
        <dbReference type="ARBA" id="ARBA00008472"/>
    </source>
</evidence>
<evidence type="ECO:0000256" key="3">
    <source>
        <dbReference type="ARBA" id="ARBA00022448"/>
    </source>
</evidence>
<dbReference type="Pfam" id="PF00507">
    <property type="entry name" value="Oxidored_q4"/>
    <property type="match status" value="1"/>
</dbReference>
<keyword evidence="15" id="KW-1185">Reference proteome</keyword>
<evidence type="ECO:0000256" key="9">
    <source>
        <dbReference type="ARBA" id="ARBA00023027"/>
    </source>
</evidence>
<feature type="transmembrane region" description="Helical" evidence="12">
    <location>
        <begin position="95"/>
        <end position="114"/>
    </location>
</feature>
<dbReference type="RefSeq" id="WP_074612182.1">
    <property type="nucleotide sequence ID" value="NZ_FNGY01000012.1"/>
</dbReference>
<evidence type="ECO:0000256" key="12">
    <source>
        <dbReference type="HAMAP-Rule" id="MF_01394"/>
    </source>
</evidence>
<comment type="similarity">
    <text evidence="2 12 13">Belongs to the complex I subunit 3 family.</text>
</comment>
<dbReference type="InterPro" id="IPR023043">
    <property type="entry name" value="NAD(P)H_OxRDtase_bac/plastid"/>
</dbReference>
<evidence type="ECO:0000256" key="10">
    <source>
        <dbReference type="ARBA" id="ARBA00023075"/>
    </source>
</evidence>
<proteinExistence type="inferred from homology"/>
<dbReference type="Gene3D" id="1.20.58.1610">
    <property type="entry name" value="NADH:ubiquinone/plastoquinone oxidoreductase, chain 3"/>
    <property type="match status" value="1"/>
</dbReference>
<dbReference type="PANTHER" id="PTHR11058">
    <property type="entry name" value="NADH-UBIQUINONE OXIDOREDUCTASE CHAIN 3"/>
    <property type="match status" value="1"/>
</dbReference>
<dbReference type="EC" id="7.1.1.-" evidence="12"/>
<keyword evidence="4 12" id="KW-1003">Cell membrane</keyword>
<evidence type="ECO:0000256" key="1">
    <source>
        <dbReference type="ARBA" id="ARBA00004141"/>
    </source>
</evidence>
<dbReference type="GO" id="GO:0048038">
    <property type="term" value="F:quinone binding"/>
    <property type="evidence" value="ECO:0007669"/>
    <property type="project" value="UniProtKB-KW"/>
</dbReference>
<keyword evidence="11 12" id="KW-0472">Membrane</keyword>
<comment type="function">
    <text evidence="12">NDH-1 shuttles electrons from NADH, via FMN and iron-sulfur (Fe-S) centers, to quinones in the respiratory chain. The immediate electron acceptor for the enzyme in this species is believed to be a menaquinone. Couples the redox reaction to proton translocation (for every two electrons transferred, four hydrogen ions are translocated across the cytoplasmic membrane), and thus conserves the redox energy in a proton gradient.</text>
</comment>
<feature type="transmembrane region" description="Helical" evidence="12">
    <location>
        <begin position="12"/>
        <end position="35"/>
    </location>
</feature>
<keyword evidence="3 12" id="KW-0813">Transport</keyword>
<gene>
    <name evidence="12" type="primary">nuoA</name>
    <name evidence="14" type="ORF">SAMN05421820_112209</name>
</gene>
<dbReference type="Proteomes" id="UP000183200">
    <property type="component" value="Unassembled WGS sequence"/>
</dbReference>
<evidence type="ECO:0000256" key="8">
    <source>
        <dbReference type="ARBA" id="ARBA00022989"/>
    </source>
</evidence>
<evidence type="ECO:0000256" key="7">
    <source>
        <dbReference type="ARBA" id="ARBA00022967"/>
    </source>
</evidence>
<organism evidence="14 15">
    <name type="scientific">Pedobacter steynii</name>
    <dbReference type="NCBI Taxonomy" id="430522"/>
    <lineage>
        <taxon>Bacteria</taxon>
        <taxon>Pseudomonadati</taxon>
        <taxon>Bacteroidota</taxon>
        <taxon>Sphingobacteriia</taxon>
        <taxon>Sphingobacteriales</taxon>
        <taxon>Sphingobacteriaceae</taxon>
        <taxon>Pedobacter</taxon>
    </lineage>
</organism>
<comment type="subcellular location">
    <subcellularLocation>
        <location evidence="12 13">Cell membrane</location>
        <topology evidence="12 13">Multi-pass membrane protein</topology>
    </subcellularLocation>
    <subcellularLocation>
        <location evidence="1">Membrane</location>
        <topology evidence="1">Multi-pass membrane protein</topology>
    </subcellularLocation>
</comment>
<keyword evidence="5 12" id="KW-0812">Transmembrane</keyword>
<dbReference type="AlphaFoldDB" id="A0A1H0HQ40"/>
<comment type="catalytic activity">
    <reaction evidence="12 13">
        <text>a quinone + NADH + 5 H(+)(in) = a quinol + NAD(+) + 4 H(+)(out)</text>
        <dbReference type="Rhea" id="RHEA:57888"/>
        <dbReference type="ChEBI" id="CHEBI:15378"/>
        <dbReference type="ChEBI" id="CHEBI:24646"/>
        <dbReference type="ChEBI" id="CHEBI:57540"/>
        <dbReference type="ChEBI" id="CHEBI:57945"/>
        <dbReference type="ChEBI" id="CHEBI:132124"/>
    </reaction>
</comment>
<dbReference type="InterPro" id="IPR038430">
    <property type="entry name" value="NDAH_ubi_oxred_su3_sf"/>
</dbReference>
<keyword evidence="6 12" id="KW-0874">Quinone</keyword>
<keyword evidence="8 12" id="KW-1133">Transmembrane helix</keyword>
<accession>A0A1H0HQ40</accession>
<dbReference type="GO" id="GO:0008137">
    <property type="term" value="F:NADH dehydrogenase (ubiquinone) activity"/>
    <property type="evidence" value="ECO:0007669"/>
    <property type="project" value="InterPro"/>
</dbReference>
<evidence type="ECO:0000313" key="15">
    <source>
        <dbReference type="Proteomes" id="UP000183200"/>
    </source>
</evidence>
<dbReference type="GO" id="GO:0050136">
    <property type="term" value="F:NADH dehydrogenase (quinone) (non-electrogenic) activity"/>
    <property type="evidence" value="ECO:0007669"/>
    <property type="project" value="UniProtKB-UniRule"/>
</dbReference>
<sequence>MNSSSLSSPPLWPFVVYGVFVLVLMVLIISLSFFLGQRHKDRATGQPYESGILETGSARLRFSAQFYLVAMMFVIFDIEVVFIVLWALAFKELGWPGYLSICIFIGLLFAVLIYEWSLGALNFGPDGKKILKAYHKLILKTPPL</sequence>
<reference evidence="15" key="1">
    <citation type="submission" date="2016-10" db="EMBL/GenBank/DDBJ databases">
        <authorList>
            <person name="Varghese N."/>
            <person name="Submissions S."/>
        </authorList>
    </citation>
    <scope>NUCLEOTIDE SEQUENCE [LARGE SCALE GENOMIC DNA]</scope>
    <source>
        <strain evidence="15">DSM 19110</strain>
    </source>
</reference>
<keyword evidence="9 12" id="KW-0520">NAD</keyword>
<evidence type="ECO:0000313" key="14">
    <source>
        <dbReference type="EMBL" id="SDO20921.1"/>
    </source>
</evidence>
<comment type="subunit">
    <text evidence="12">NDH-1 is composed of 14 different subunits. Subunits NuoA, H, J, K, L, M, N constitute the membrane sector of the complex.</text>
</comment>
<dbReference type="InterPro" id="IPR000440">
    <property type="entry name" value="NADH_UbQ/plastoQ_OxRdtase_su3"/>
</dbReference>
<evidence type="ECO:0000256" key="13">
    <source>
        <dbReference type="RuleBase" id="RU003639"/>
    </source>
</evidence>
<evidence type="ECO:0000256" key="4">
    <source>
        <dbReference type="ARBA" id="ARBA00022475"/>
    </source>
</evidence>
<dbReference type="GO" id="GO:0030964">
    <property type="term" value="C:NADH dehydrogenase complex"/>
    <property type="evidence" value="ECO:0007669"/>
    <property type="project" value="TreeGrafter"/>
</dbReference>
<keyword evidence="7 12" id="KW-1278">Translocase</keyword>
<evidence type="ECO:0000256" key="11">
    <source>
        <dbReference type="ARBA" id="ARBA00023136"/>
    </source>
</evidence>
<dbReference type="OrthoDB" id="9791970at2"/>
<dbReference type="PANTHER" id="PTHR11058:SF21">
    <property type="entry name" value="NADH-QUINONE OXIDOREDUCTASE SUBUNIT A"/>
    <property type="match status" value="1"/>
</dbReference>
<evidence type="ECO:0000256" key="6">
    <source>
        <dbReference type="ARBA" id="ARBA00022719"/>
    </source>
</evidence>
<dbReference type="HAMAP" id="MF_01394">
    <property type="entry name" value="NDH1_NuoA"/>
    <property type="match status" value="1"/>
</dbReference>
<keyword evidence="10" id="KW-0830">Ubiquinone</keyword>
<feature type="transmembrane region" description="Helical" evidence="12">
    <location>
        <begin position="66"/>
        <end position="89"/>
    </location>
</feature>
<dbReference type="EMBL" id="FNGY01000012">
    <property type="protein sequence ID" value="SDO20921.1"/>
    <property type="molecule type" value="Genomic_DNA"/>
</dbReference>